<sequence length="196" mass="21814">LQRGADSARSDDLNRIRACIADWLNAAQPRPEVLLDPSCRKNRGIQHDVTGRLLCPAEFDWSDLVVRAKLHAGEENFDWLSSYHSRCFYRKHNPCAGQLESGYLQSALLVRVYKAIFTSPSSTKNAPDEDEDVVNMPPARLQKISSGSKTLRRNVASKAHLNGKATSRSIAYAAIHLHFGLQTAASWAPIYGGFDY</sequence>
<dbReference type="Pfam" id="PF20414">
    <property type="entry name" value="DUF6698"/>
    <property type="match status" value="1"/>
</dbReference>
<protein>
    <submittedName>
        <fullName evidence="1">Uncharacterized protein</fullName>
    </submittedName>
</protein>
<dbReference type="AlphaFoldDB" id="A0A0D2PIG5"/>
<evidence type="ECO:0000313" key="2">
    <source>
        <dbReference type="Proteomes" id="UP000054270"/>
    </source>
</evidence>
<reference evidence="2" key="1">
    <citation type="submission" date="2014-04" db="EMBL/GenBank/DDBJ databases">
        <title>Evolutionary Origins and Diversification of the Mycorrhizal Mutualists.</title>
        <authorList>
            <consortium name="DOE Joint Genome Institute"/>
            <consortium name="Mycorrhizal Genomics Consortium"/>
            <person name="Kohler A."/>
            <person name="Kuo A."/>
            <person name="Nagy L.G."/>
            <person name="Floudas D."/>
            <person name="Copeland A."/>
            <person name="Barry K.W."/>
            <person name="Cichocki N."/>
            <person name="Veneault-Fourrey C."/>
            <person name="LaButti K."/>
            <person name="Lindquist E.A."/>
            <person name="Lipzen A."/>
            <person name="Lundell T."/>
            <person name="Morin E."/>
            <person name="Murat C."/>
            <person name="Riley R."/>
            <person name="Ohm R."/>
            <person name="Sun H."/>
            <person name="Tunlid A."/>
            <person name="Henrissat B."/>
            <person name="Grigoriev I.V."/>
            <person name="Hibbett D.S."/>
            <person name="Martin F."/>
        </authorList>
    </citation>
    <scope>NUCLEOTIDE SEQUENCE [LARGE SCALE GENOMIC DNA]</scope>
    <source>
        <strain evidence="2">FD-334 SS-4</strain>
    </source>
</reference>
<feature type="non-terminal residue" evidence="1">
    <location>
        <position position="196"/>
    </location>
</feature>
<organism evidence="1 2">
    <name type="scientific">Hypholoma sublateritium (strain FD-334 SS-4)</name>
    <dbReference type="NCBI Taxonomy" id="945553"/>
    <lineage>
        <taxon>Eukaryota</taxon>
        <taxon>Fungi</taxon>
        <taxon>Dikarya</taxon>
        <taxon>Basidiomycota</taxon>
        <taxon>Agaricomycotina</taxon>
        <taxon>Agaricomycetes</taxon>
        <taxon>Agaricomycetidae</taxon>
        <taxon>Agaricales</taxon>
        <taxon>Agaricineae</taxon>
        <taxon>Strophariaceae</taxon>
        <taxon>Hypholoma</taxon>
    </lineage>
</organism>
<dbReference type="STRING" id="945553.A0A0D2PIG5"/>
<dbReference type="EMBL" id="KN817522">
    <property type="protein sequence ID" value="KJA28246.1"/>
    <property type="molecule type" value="Genomic_DNA"/>
</dbReference>
<name>A0A0D2PIG5_HYPSF</name>
<dbReference type="OrthoDB" id="2662502at2759"/>
<evidence type="ECO:0000313" key="1">
    <source>
        <dbReference type="EMBL" id="KJA28246.1"/>
    </source>
</evidence>
<gene>
    <name evidence="1" type="ORF">HYPSUDRAFT_98174</name>
</gene>
<dbReference type="Proteomes" id="UP000054270">
    <property type="component" value="Unassembled WGS sequence"/>
</dbReference>
<dbReference type="InterPro" id="IPR046521">
    <property type="entry name" value="DUF6698"/>
</dbReference>
<proteinExistence type="predicted"/>
<keyword evidence="2" id="KW-1185">Reference proteome</keyword>
<feature type="non-terminal residue" evidence="1">
    <location>
        <position position="1"/>
    </location>
</feature>
<accession>A0A0D2PIG5</accession>